<evidence type="ECO:0000256" key="2">
    <source>
        <dbReference type="ARBA" id="ARBA00022679"/>
    </source>
</evidence>
<evidence type="ECO:0000313" key="5">
    <source>
        <dbReference type="Proteomes" id="UP000430345"/>
    </source>
</evidence>
<dbReference type="Pfam" id="PF00535">
    <property type="entry name" value="Glycos_transf_2"/>
    <property type="match status" value="1"/>
</dbReference>
<name>A0A6I1MHG6_9CLOT</name>
<evidence type="ECO:0000256" key="1">
    <source>
        <dbReference type="ARBA" id="ARBA00022676"/>
    </source>
</evidence>
<dbReference type="Proteomes" id="UP000430345">
    <property type="component" value="Unassembled WGS sequence"/>
</dbReference>
<dbReference type="RefSeq" id="WP_152886796.1">
    <property type="nucleotide sequence ID" value="NZ_WHJC01000003.1"/>
</dbReference>
<dbReference type="Gene3D" id="3.90.550.10">
    <property type="entry name" value="Spore Coat Polysaccharide Biosynthesis Protein SpsA, Chain A"/>
    <property type="match status" value="1"/>
</dbReference>
<protein>
    <submittedName>
        <fullName evidence="4">Glycosyltransferase</fullName>
    </submittedName>
</protein>
<gene>
    <name evidence="4" type="ORF">GBZ86_00750</name>
</gene>
<dbReference type="OrthoDB" id="9807674at2"/>
<dbReference type="GO" id="GO:0016757">
    <property type="term" value="F:glycosyltransferase activity"/>
    <property type="evidence" value="ECO:0007669"/>
    <property type="project" value="UniProtKB-KW"/>
</dbReference>
<dbReference type="PANTHER" id="PTHR22916:SF51">
    <property type="entry name" value="GLYCOSYLTRANSFERASE EPSH-RELATED"/>
    <property type="match status" value="1"/>
</dbReference>
<dbReference type="EMBL" id="WHJC01000003">
    <property type="protein sequence ID" value="MPQ42294.1"/>
    <property type="molecule type" value="Genomic_DNA"/>
</dbReference>
<proteinExistence type="predicted"/>
<comment type="caution">
    <text evidence="4">The sequence shown here is derived from an EMBL/GenBank/DDBJ whole genome shotgun (WGS) entry which is preliminary data.</text>
</comment>
<dbReference type="CDD" id="cd00761">
    <property type="entry name" value="Glyco_tranf_GTA_type"/>
    <property type="match status" value="1"/>
</dbReference>
<keyword evidence="5" id="KW-1185">Reference proteome</keyword>
<keyword evidence="1" id="KW-0328">Glycosyltransferase</keyword>
<dbReference type="InterPro" id="IPR029044">
    <property type="entry name" value="Nucleotide-diphossugar_trans"/>
</dbReference>
<dbReference type="AlphaFoldDB" id="A0A6I1MHG6"/>
<feature type="domain" description="Glycosyltransferase 2-like" evidence="3">
    <location>
        <begin position="6"/>
        <end position="125"/>
    </location>
</feature>
<keyword evidence="2 4" id="KW-0808">Transferase</keyword>
<dbReference type="SUPFAM" id="SSF53448">
    <property type="entry name" value="Nucleotide-diphospho-sugar transferases"/>
    <property type="match status" value="1"/>
</dbReference>
<sequence length="354" mass="41469">MATKVSVIVPVYNVEKFLRRCMDSLISQAFKDIEIIAINDGSTDKSLEILREYEEIDSRVKVIDKENSGVSKCRNIGIDVSKGEYIMFVDSDDWIDTDMIENMYYKALEEKADLIMCTYTREFINHSKERVIKLPSTKIYDDEEVKKELLRKLVGPINKELASPDQLDVLGTIWGKLYKTENIKSNKLVFIDLAVIGSAEDTLFNIYTFNCLKKVVFINRPMYHYWKGNSESITSKYNPNLKEQRKAFFKYIDNFIKENRLGSEFEKALENRICTSVLGLGLVECSVQNKVSTTKKIKNIKNILETNYIEKAYKKLEIKHFPIHWRLFYFFNKNKMATSSYFMLNSIEFLRTRF</sequence>
<evidence type="ECO:0000313" key="4">
    <source>
        <dbReference type="EMBL" id="MPQ42294.1"/>
    </source>
</evidence>
<evidence type="ECO:0000259" key="3">
    <source>
        <dbReference type="Pfam" id="PF00535"/>
    </source>
</evidence>
<organism evidence="4 5">
    <name type="scientific">Clostridium tarantellae</name>
    <dbReference type="NCBI Taxonomy" id="39493"/>
    <lineage>
        <taxon>Bacteria</taxon>
        <taxon>Bacillati</taxon>
        <taxon>Bacillota</taxon>
        <taxon>Clostridia</taxon>
        <taxon>Eubacteriales</taxon>
        <taxon>Clostridiaceae</taxon>
        <taxon>Clostridium</taxon>
    </lineage>
</organism>
<reference evidence="4 5" key="1">
    <citation type="submission" date="2019-10" db="EMBL/GenBank/DDBJ databases">
        <title>The Genome Sequence of Clostridium tarantellae Isolated from Fish Brain.</title>
        <authorList>
            <person name="Bano L."/>
            <person name="Kiel M."/>
            <person name="Sales G."/>
            <person name="Doxey A.C."/>
            <person name="Mansfield M.J."/>
            <person name="Schiavone M."/>
            <person name="Rossetto O."/>
            <person name="Pirazzini M."/>
            <person name="Dobrindt U."/>
            <person name="Montecucco C."/>
        </authorList>
    </citation>
    <scope>NUCLEOTIDE SEQUENCE [LARGE SCALE GENOMIC DNA]</scope>
    <source>
        <strain evidence="4 5">DSM 3997</strain>
    </source>
</reference>
<accession>A0A6I1MHG6</accession>
<dbReference type="InterPro" id="IPR001173">
    <property type="entry name" value="Glyco_trans_2-like"/>
</dbReference>
<dbReference type="PANTHER" id="PTHR22916">
    <property type="entry name" value="GLYCOSYLTRANSFERASE"/>
    <property type="match status" value="1"/>
</dbReference>